<reference evidence="1" key="1">
    <citation type="submission" date="2021-01" db="EMBL/GenBank/DDBJ databases">
        <title>Adiantum capillus-veneris genome.</title>
        <authorList>
            <person name="Fang Y."/>
            <person name="Liao Q."/>
        </authorList>
    </citation>
    <scope>NUCLEOTIDE SEQUENCE</scope>
    <source>
        <strain evidence="1">H3</strain>
        <tissue evidence="1">Leaf</tissue>
    </source>
</reference>
<sequence length="68" mass="7775">MKSRLLTNYKLYTGTVIANRSNSLLRLFRLRWRAYCCRRGAESAAVTLLSCTITICRRHNKKTPAAAN</sequence>
<dbReference type="AlphaFoldDB" id="A0A9D4UR59"/>
<name>A0A9D4UR59_ADICA</name>
<dbReference type="Proteomes" id="UP000886520">
    <property type="component" value="Chromosome 12"/>
</dbReference>
<proteinExistence type="predicted"/>
<keyword evidence="2" id="KW-1185">Reference proteome</keyword>
<evidence type="ECO:0000313" key="2">
    <source>
        <dbReference type="Proteomes" id="UP000886520"/>
    </source>
</evidence>
<comment type="caution">
    <text evidence="1">The sequence shown here is derived from an EMBL/GenBank/DDBJ whole genome shotgun (WGS) entry which is preliminary data.</text>
</comment>
<dbReference type="EMBL" id="JABFUD020000012">
    <property type="protein sequence ID" value="KAI5072211.1"/>
    <property type="molecule type" value="Genomic_DNA"/>
</dbReference>
<accession>A0A9D4UR59</accession>
<protein>
    <submittedName>
        <fullName evidence="1">Uncharacterized protein</fullName>
    </submittedName>
</protein>
<gene>
    <name evidence="1" type="ORF">GOP47_0012317</name>
</gene>
<organism evidence="1 2">
    <name type="scientific">Adiantum capillus-veneris</name>
    <name type="common">Maidenhair fern</name>
    <dbReference type="NCBI Taxonomy" id="13818"/>
    <lineage>
        <taxon>Eukaryota</taxon>
        <taxon>Viridiplantae</taxon>
        <taxon>Streptophyta</taxon>
        <taxon>Embryophyta</taxon>
        <taxon>Tracheophyta</taxon>
        <taxon>Polypodiopsida</taxon>
        <taxon>Polypodiidae</taxon>
        <taxon>Polypodiales</taxon>
        <taxon>Pteridineae</taxon>
        <taxon>Pteridaceae</taxon>
        <taxon>Vittarioideae</taxon>
        <taxon>Adiantum</taxon>
    </lineage>
</organism>
<evidence type="ECO:0000313" key="1">
    <source>
        <dbReference type="EMBL" id="KAI5072211.1"/>
    </source>
</evidence>